<feature type="transmembrane region" description="Helical" evidence="1">
    <location>
        <begin position="180"/>
        <end position="200"/>
    </location>
</feature>
<feature type="transmembrane region" description="Helical" evidence="1">
    <location>
        <begin position="108"/>
        <end position="135"/>
    </location>
</feature>
<feature type="transmembrane region" description="Helical" evidence="1">
    <location>
        <begin position="68"/>
        <end position="87"/>
    </location>
</feature>
<accession>A0A084U3D6</accession>
<evidence type="ECO:0000256" key="1">
    <source>
        <dbReference type="SAM" id="Phobius"/>
    </source>
</evidence>
<gene>
    <name evidence="2" type="ORF">P271_309</name>
</gene>
<organism evidence="2 3">
    <name type="scientific">Malacoplasma iowae DK-CPA</name>
    <dbReference type="NCBI Taxonomy" id="1394179"/>
    <lineage>
        <taxon>Bacteria</taxon>
        <taxon>Bacillati</taxon>
        <taxon>Mycoplasmatota</taxon>
        <taxon>Mycoplasmoidales</taxon>
        <taxon>Mycoplasmoidaceae</taxon>
        <taxon>Malacoplasma</taxon>
    </lineage>
</organism>
<dbReference type="Proteomes" id="UP000028523">
    <property type="component" value="Unassembled WGS sequence"/>
</dbReference>
<sequence length="592" mass="66049">MNNQKNRQIKSSFKSLFLFSFRLISKKAFVICSIIAYALVICLYTSIIPVMSDKAPITLFRSSYSTSLLMLLVSAVISVIAVEIFRTPIDDGTELLIVSKPISRKEIVFTKLLIFLIYVISVSIVGTIITAFTFINRSSSRQDSTTLVLGVLLGTVVNGLLFGSITTILSIYFKKIVSMVISVGVSFALLIVTFLGSFTIKSPVQILQDRGYTITPITVLDSSKDNKTNTEKLLKTNALFSTGLPQGETLPKAWNSASSASPYKTFSFFDFGYQLSSLYTLSYSSPSVSSVIGEMSFSSTPVELIFDESYKLASNPLLTKVHITAEDIKPGTGTTPSKPSTKIDLIPINVGSYDLIPQISNSTSIQFDKEWKNVYKYNVPDDFIQSKSTDELIKIWDDAWNKYGKADTSSDAQYVSNYEVSTDKETLDFLNNYFKQPGHSLNNSDIVAVLRELCLIQLGGLLKLSQVKNLTVKDTETNKEYTTILRLGGSKIERKKPEEVSKIIRQKEETNEQIKIEDFLSLRGYTTKFKWNGNTYKISLLGGYGNSVYYKNFVKTSTKSLLNKNYTIPLWISVSVVVFASASALYFKRDFA</sequence>
<dbReference type="AlphaFoldDB" id="A0A084U3D6"/>
<comment type="caution">
    <text evidence="2">The sequence shown here is derived from an EMBL/GenBank/DDBJ whole genome shotgun (WGS) entry which is preliminary data.</text>
</comment>
<keyword evidence="1" id="KW-0472">Membrane</keyword>
<proteinExistence type="predicted"/>
<name>A0A084U3D6_MALIO</name>
<feature type="transmembrane region" description="Helical" evidence="1">
    <location>
        <begin position="147"/>
        <end position="173"/>
    </location>
</feature>
<evidence type="ECO:0000313" key="3">
    <source>
        <dbReference type="Proteomes" id="UP000028523"/>
    </source>
</evidence>
<evidence type="ECO:0000313" key="2">
    <source>
        <dbReference type="EMBL" id="KFB07472.1"/>
    </source>
</evidence>
<dbReference type="EMBL" id="AWQU01000081">
    <property type="protein sequence ID" value="KFB07472.1"/>
    <property type="molecule type" value="Genomic_DNA"/>
</dbReference>
<feature type="transmembrane region" description="Helical" evidence="1">
    <location>
        <begin position="568"/>
        <end position="587"/>
    </location>
</feature>
<reference evidence="2 3" key="1">
    <citation type="journal article" date="2014" name="PLoS ONE">
        <title>Reduction of Hydrogen Peroxide Accumulation and Toxicity by a Catalase from Mycoplasma iowae.</title>
        <authorList>
            <person name="Pritchard R.E."/>
            <person name="Prassinos A.J."/>
            <person name="Osborne J.D."/>
            <person name="Raviv Z."/>
            <person name="Balish M.F."/>
        </authorList>
    </citation>
    <scope>NUCLEOTIDE SEQUENCE [LARGE SCALE GENOMIC DNA]</scope>
    <source>
        <strain evidence="2 3">DK-CPA</strain>
    </source>
</reference>
<keyword evidence="1" id="KW-1133">Transmembrane helix</keyword>
<keyword evidence="3" id="KW-1185">Reference proteome</keyword>
<keyword evidence="1" id="KW-0812">Transmembrane</keyword>
<feature type="transmembrane region" description="Helical" evidence="1">
    <location>
        <begin position="28"/>
        <end position="48"/>
    </location>
</feature>
<protein>
    <submittedName>
        <fullName evidence="2">Uncharacterized protein</fullName>
    </submittedName>
</protein>
<dbReference type="RefSeq" id="WP_036452074.1">
    <property type="nucleotide sequence ID" value="NZ_AWQU01000081.1"/>
</dbReference>